<dbReference type="AlphaFoldDB" id="A0A1I0VTJ8"/>
<gene>
    <name evidence="2" type="ORF">SAMN05216249_102170</name>
</gene>
<name>A0A1I0VTJ8_9FIRM</name>
<evidence type="ECO:0000313" key="2">
    <source>
        <dbReference type="EMBL" id="SFA79283.1"/>
    </source>
</evidence>
<dbReference type="RefSeq" id="WP_092870242.1">
    <property type="nucleotide sequence ID" value="NZ_FOJY01000002.1"/>
</dbReference>
<dbReference type="PANTHER" id="PTHR38449:SF1">
    <property type="entry name" value="REGULATORY PROTEIN SSL2874-RELATED"/>
    <property type="match status" value="1"/>
</dbReference>
<protein>
    <recommendedName>
        <fullName evidence="1">Putative regulatory protein SAMN05216249_102170</fullName>
    </recommendedName>
</protein>
<accession>A0A1I0VTJ8</accession>
<dbReference type="Pfam" id="PF04025">
    <property type="entry name" value="RemA-like"/>
    <property type="match status" value="1"/>
</dbReference>
<reference evidence="2 3" key="1">
    <citation type="submission" date="2016-10" db="EMBL/GenBank/DDBJ databases">
        <authorList>
            <person name="de Groot N.N."/>
        </authorList>
    </citation>
    <scope>NUCLEOTIDE SEQUENCE [LARGE SCALE GENOMIC DNA]</scope>
    <source>
        <strain evidence="2 3">DSM 5522</strain>
    </source>
</reference>
<proteinExistence type="inferred from homology"/>
<comment type="similarity">
    <text evidence="1">Belongs to the RemA family.</text>
</comment>
<dbReference type="NCBIfam" id="NF003315">
    <property type="entry name" value="PRK04323.1"/>
    <property type="match status" value="1"/>
</dbReference>
<dbReference type="Proteomes" id="UP000198838">
    <property type="component" value="Unassembled WGS sequence"/>
</dbReference>
<dbReference type="STRING" id="1120918.SAMN05216249_102170"/>
<sequence length="88" mass="9332">MSRLLNIGFGNVVNTDKIVCIISPDSAPAKRLVQNGKNDGSVIDASSGRRTKSVIITDTGVIILSALATDTLAGRFNDDVMENRGDKL</sequence>
<organism evidence="2 3">
    <name type="scientific">Acetitomaculum ruminis DSM 5522</name>
    <dbReference type="NCBI Taxonomy" id="1120918"/>
    <lineage>
        <taxon>Bacteria</taxon>
        <taxon>Bacillati</taxon>
        <taxon>Bacillota</taxon>
        <taxon>Clostridia</taxon>
        <taxon>Lachnospirales</taxon>
        <taxon>Lachnospiraceae</taxon>
        <taxon>Acetitomaculum</taxon>
    </lineage>
</organism>
<dbReference type="HAMAP" id="MF_01503">
    <property type="entry name" value="RemA"/>
    <property type="match status" value="1"/>
</dbReference>
<dbReference type="InterPro" id="IPR007169">
    <property type="entry name" value="RemA-like"/>
</dbReference>
<keyword evidence="3" id="KW-1185">Reference proteome</keyword>
<evidence type="ECO:0000313" key="3">
    <source>
        <dbReference type="Proteomes" id="UP000198838"/>
    </source>
</evidence>
<dbReference type="PANTHER" id="PTHR38449">
    <property type="entry name" value="REGULATORY PROTEIN TM_1690-RELATED"/>
    <property type="match status" value="1"/>
</dbReference>
<dbReference type="EMBL" id="FOJY01000002">
    <property type="protein sequence ID" value="SFA79283.1"/>
    <property type="molecule type" value="Genomic_DNA"/>
</dbReference>
<dbReference type="OrthoDB" id="5432174at2"/>
<evidence type="ECO:0000256" key="1">
    <source>
        <dbReference type="HAMAP-Rule" id="MF_01503"/>
    </source>
</evidence>